<keyword evidence="6" id="KW-0693">Viral RNA replication</keyword>
<dbReference type="GO" id="GO:0000166">
    <property type="term" value="F:nucleotide binding"/>
    <property type="evidence" value="ECO:0007669"/>
    <property type="project" value="UniProtKB-KW"/>
</dbReference>
<evidence type="ECO:0000256" key="3">
    <source>
        <dbReference type="ARBA" id="ARBA00022679"/>
    </source>
</evidence>
<keyword evidence="2 11" id="KW-0696">RNA-directed RNA polymerase</keyword>
<keyword evidence="9" id="KW-0460">Magnesium</keyword>
<keyword evidence="3" id="KW-0808">Transferase</keyword>
<evidence type="ECO:0000256" key="9">
    <source>
        <dbReference type="PIRSR" id="PIRSR605093-1"/>
    </source>
</evidence>
<evidence type="ECO:0000256" key="7">
    <source>
        <dbReference type="ARBA" id="ARBA00030248"/>
    </source>
</evidence>
<gene>
    <name evidence="11" type="primary">SRR6960551_2_3</name>
</gene>
<name>A0A8S5L0B9_9VIRU</name>
<feature type="binding site" evidence="9">
    <location>
        <position position="331"/>
    </location>
    <ligand>
        <name>Mg(2+)</name>
        <dbReference type="ChEBI" id="CHEBI:18420"/>
        <label>2</label>
    </ligand>
</feature>
<evidence type="ECO:0000256" key="4">
    <source>
        <dbReference type="ARBA" id="ARBA00022695"/>
    </source>
</evidence>
<evidence type="ECO:0000313" key="11">
    <source>
        <dbReference type="EMBL" id="DAD51024.1"/>
    </source>
</evidence>
<evidence type="ECO:0000259" key="10">
    <source>
        <dbReference type="PROSITE" id="PS50522"/>
    </source>
</evidence>
<proteinExistence type="predicted"/>
<reference evidence="11" key="1">
    <citation type="submission" date="2020-09" db="EMBL/GenBank/DDBJ databases">
        <title>Leviviricetes taxonomy.</title>
        <authorList>
            <person name="Stockdale S.R."/>
            <person name="Callanan J."/>
            <person name="Adriaenssens E.M."/>
            <person name="Kuhn J.H."/>
            <person name="Rumnieks J."/>
            <person name="Shkoporov A."/>
            <person name="Draper L.A."/>
            <person name="Ross P."/>
            <person name="Hill C."/>
        </authorList>
    </citation>
    <scope>NUCLEOTIDE SEQUENCE</scope>
</reference>
<sequence>MCKTNEDRLDNLFQIMLAELTDDELDRSKSFSIQRQRSRMRKRAEYIKPELEQQCLNDFVLLNQRVAETRIELPDDIVANASYYITVIFERFNSKLSDLNIQVPLDVSYLLDQWRFGPGASNGVTGTHTAEKISQRMTCTHSSIPLVTTLRRSNYYFSAFDAAESDQDDLYEGSKLTTVPKNEDTVRVIAIEPSGNMALQLAAGQYITDVLSSIGLDISTQQEKNKILAKLASIDNSLATIDLKSASDMFTPELIRLLLPDQWFKLLMQIRSPKTLINGVEHELNMISTMGNGFTFPLMTLCLTSLIYALRCRHKGPNLFIDWTQTAVYGDDVIIKSSEYLEYTTLLKQAGLIVNYDKSYSDGPFRESCGGDYYEGYNVTPFYVRNLSSDPEINVAINQVLEWSERNSMFLPKTLYYLGSLLHKVFFVPEWSNPDQGILTSQVENRYKFYEPERIHKKLKNEFFLMPLAIGGYVFSRGSDILYTPRRFKSRYVVRKGRLPKGFLSGWDPTKRTLSASSTIDFQITLIFREFTPLN</sequence>
<evidence type="ECO:0000256" key="6">
    <source>
        <dbReference type="ARBA" id="ARBA00022953"/>
    </source>
</evidence>
<dbReference type="InterPro" id="IPR043502">
    <property type="entry name" value="DNA/RNA_pol_sf"/>
</dbReference>
<evidence type="ECO:0000256" key="5">
    <source>
        <dbReference type="ARBA" id="ARBA00022741"/>
    </source>
</evidence>
<accession>A0A8S5L0B9</accession>
<keyword evidence="4" id="KW-0548">Nucleotidyltransferase</keyword>
<evidence type="ECO:0000256" key="2">
    <source>
        <dbReference type="ARBA" id="ARBA00022484"/>
    </source>
</evidence>
<organism evidence="11 12">
    <name type="scientific">ssRNA phage SRR6960551_2</name>
    <dbReference type="NCBI Taxonomy" id="2786553"/>
    <lineage>
        <taxon>Viruses</taxon>
        <taxon>Riboviria</taxon>
        <taxon>Orthornavirae</taxon>
        <taxon>Lenarviricota</taxon>
        <taxon>Leviviricetes</taxon>
        <taxon>Norzivirales</taxon>
        <taxon>Atkinsviridae</taxon>
        <taxon>Coughduvirus</taxon>
        <taxon>Coughduvirus asiovivens</taxon>
        <taxon>Lehptevirus asiovivens</taxon>
    </lineage>
</organism>
<dbReference type="EC" id="2.7.7.48" evidence="1"/>
<dbReference type="InterPro" id="IPR005093">
    <property type="entry name" value="RNArep_beta"/>
</dbReference>
<feature type="binding site" evidence="9">
    <location>
        <position position="242"/>
    </location>
    <ligand>
        <name>Mg(2+)</name>
        <dbReference type="ChEBI" id="CHEBI:18420"/>
        <label>2</label>
    </ligand>
</feature>
<dbReference type="GO" id="GO:0046872">
    <property type="term" value="F:metal ion binding"/>
    <property type="evidence" value="ECO:0007669"/>
    <property type="project" value="UniProtKB-KW"/>
</dbReference>
<keyword evidence="12" id="KW-1185">Reference proteome</keyword>
<dbReference type="GO" id="GO:0003968">
    <property type="term" value="F:RNA-directed RNA polymerase activity"/>
    <property type="evidence" value="ECO:0007669"/>
    <property type="project" value="UniProtKB-KW"/>
</dbReference>
<feature type="binding site" evidence="9">
    <location>
        <position position="332"/>
    </location>
    <ligand>
        <name>Mg(2+)</name>
        <dbReference type="ChEBI" id="CHEBI:18420"/>
        <label>2</label>
    </ligand>
</feature>
<evidence type="ECO:0000313" key="12">
    <source>
        <dbReference type="Proteomes" id="UP000676842"/>
    </source>
</evidence>
<dbReference type="PROSITE" id="PS50522">
    <property type="entry name" value="RDRP_PHAGE"/>
    <property type="match status" value="1"/>
</dbReference>
<dbReference type="EMBL" id="BK013695">
    <property type="protein sequence ID" value="DAD51024.1"/>
    <property type="molecule type" value="Genomic_RNA"/>
</dbReference>
<dbReference type="GeneID" id="80397040"/>
<feature type="domain" description="RdRp catalytic" evidence="10">
    <location>
        <begin position="227"/>
        <end position="363"/>
    </location>
</feature>
<comment type="catalytic activity">
    <reaction evidence="8">
        <text>RNA(n) + a ribonucleoside 5'-triphosphate = RNA(n+1) + diphosphate</text>
        <dbReference type="Rhea" id="RHEA:21248"/>
        <dbReference type="Rhea" id="RHEA-COMP:14527"/>
        <dbReference type="Rhea" id="RHEA-COMP:17342"/>
        <dbReference type="ChEBI" id="CHEBI:33019"/>
        <dbReference type="ChEBI" id="CHEBI:61557"/>
        <dbReference type="ChEBI" id="CHEBI:140395"/>
        <dbReference type="EC" id="2.7.7.48"/>
    </reaction>
</comment>
<evidence type="ECO:0000256" key="8">
    <source>
        <dbReference type="ARBA" id="ARBA00048744"/>
    </source>
</evidence>
<comment type="cofactor">
    <cofactor evidence="9">
        <name>Mg(2+)</name>
        <dbReference type="ChEBI" id="CHEBI:18420"/>
    </cofactor>
    <text evidence="9">Binds 2 Mg(2+) per subunit.</text>
</comment>
<evidence type="ECO:0000256" key="1">
    <source>
        <dbReference type="ARBA" id="ARBA00012494"/>
    </source>
</evidence>
<protein>
    <recommendedName>
        <fullName evidence="1">RNA-directed RNA polymerase</fullName>
        <ecNumber evidence="1">2.7.7.48</ecNumber>
    </recommendedName>
    <alternativeName>
        <fullName evidence="7">RNA replicase beta chain</fullName>
    </alternativeName>
</protein>
<dbReference type="GO" id="GO:0039694">
    <property type="term" value="P:viral RNA genome replication"/>
    <property type="evidence" value="ECO:0007669"/>
    <property type="project" value="InterPro"/>
</dbReference>
<keyword evidence="5" id="KW-0547">Nucleotide-binding</keyword>
<dbReference type="InterPro" id="IPR007096">
    <property type="entry name" value="RNA-dir_Rpol_cat_phage"/>
</dbReference>
<dbReference type="Proteomes" id="UP000676842">
    <property type="component" value="Segment"/>
</dbReference>
<dbReference type="RefSeq" id="YP_010768837.1">
    <property type="nucleotide sequence ID" value="NC_073803.1"/>
</dbReference>
<dbReference type="Pfam" id="PF03431">
    <property type="entry name" value="RNA_replicase_B"/>
    <property type="match status" value="1"/>
</dbReference>
<dbReference type="SUPFAM" id="SSF56672">
    <property type="entry name" value="DNA/RNA polymerases"/>
    <property type="match status" value="1"/>
</dbReference>
<dbReference type="KEGG" id="vg:80397040"/>
<keyword evidence="9" id="KW-0479">Metal-binding</keyword>